<dbReference type="AlphaFoldDB" id="A0A5C8ZTY9"/>
<dbReference type="OrthoDB" id="9802800at2"/>
<evidence type="ECO:0000313" key="14">
    <source>
        <dbReference type="Proteomes" id="UP000321933"/>
    </source>
</evidence>
<evidence type="ECO:0000256" key="9">
    <source>
        <dbReference type="PROSITE-ProRule" id="PRU10086"/>
    </source>
</evidence>
<comment type="catalytic activity">
    <reaction evidence="6 7 9">
        <text>Hydrolysis of proteins to small peptides in the presence of ATP and magnesium. alpha-casein is the usual test substrate. In the absence of ATP, only oligopeptides shorter than five residues are hydrolyzed (such as succinyl-Leu-Tyr-|-NHMec, and Leu-Tyr-Leu-|-Tyr-Trp, in which cleavage of the -Tyr-|-Leu- and -Tyr-|-Trp bonds also occurs).</text>
        <dbReference type="EC" id="3.4.21.92"/>
    </reaction>
</comment>
<evidence type="ECO:0000256" key="2">
    <source>
        <dbReference type="ARBA" id="ARBA00022490"/>
    </source>
</evidence>
<dbReference type="GO" id="GO:0005737">
    <property type="term" value="C:cytoplasm"/>
    <property type="evidence" value="ECO:0007669"/>
    <property type="project" value="UniProtKB-SubCell"/>
</dbReference>
<keyword evidence="14" id="KW-1185">Reference proteome</keyword>
<reference evidence="13 14" key="1">
    <citation type="submission" date="2019-08" db="EMBL/GenBank/DDBJ databases">
        <title>Parahaliea maris sp. nov., isolated from the surface seawater.</title>
        <authorList>
            <person name="Liu Y."/>
        </authorList>
    </citation>
    <scope>NUCLEOTIDE SEQUENCE [LARGE SCALE GENOMIC DNA]</scope>
    <source>
        <strain evidence="13 14">S2-26</strain>
    </source>
</reference>
<proteinExistence type="inferred from homology"/>
<evidence type="ECO:0000256" key="1">
    <source>
        <dbReference type="ARBA" id="ARBA00007039"/>
    </source>
</evidence>
<accession>A0A5C8ZTY9</accession>
<evidence type="ECO:0000256" key="11">
    <source>
        <dbReference type="RuleBase" id="RU000550"/>
    </source>
</evidence>
<dbReference type="PRINTS" id="PR00127">
    <property type="entry name" value="CLPPROTEASEP"/>
</dbReference>
<comment type="subunit">
    <text evidence="7">Fourteen ClpP subunits assemble into 2 heptameric rings which stack back to back to give a disk-like structure with a central cavity, resembling the structure of eukaryotic proteasomes.</text>
</comment>
<feature type="active site" evidence="8">
    <location>
        <position position="114"/>
    </location>
</feature>
<feature type="active site" evidence="7 9">
    <location>
        <position position="139"/>
    </location>
</feature>
<dbReference type="PANTHER" id="PTHR10381:SF70">
    <property type="entry name" value="ATP-DEPENDENT CLP PROTEASE PROTEOLYTIC SUBUNIT"/>
    <property type="match status" value="1"/>
</dbReference>
<dbReference type="InterPro" id="IPR033135">
    <property type="entry name" value="ClpP_His_AS"/>
</dbReference>
<evidence type="ECO:0000256" key="12">
    <source>
        <dbReference type="RuleBase" id="RU003567"/>
    </source>
</evidence>
<evidence type="ECO:0000256" key="8">
    <source>
        <dbReference type="PROSITE-ProRule" id="PRU10085"/>
    </source>
</evidence>
<evidence type="ECO:0000256" key="5">
    <source>
        <dbReference type="ARBA" id="ARBA00022825"/>
    </source>
</evidence>
<dbReference type="GO" id="GO:0004252">
    <property type="term" value="F:serine-type endopeptidase activity"/>
    <property type="evidence" value="ECO:0007669"/>
    <property type="project" value="UniProtKB-UniRule"/>
</dbReference>
<keyword evidence="2 7" id="KW-0963">Cytoplasm</keyword>
<keyword evidence="4 7" id="KW-0378">Hydrolase</keyword>
<dbReference type="PROSITE" id="PS00381">
    <property type="entry name" value="CLP_PROTEASE_SER"/>
    <property type="match status" value="1"/>
</dbReference>
<comment type="similarity">
    <text evidence="1 7 12">Belongs to the peptidase S14 family.</text>
</comment>
<dbReference type="InterPro" id="IPR023562">
    <property type="entry name" value="ClpP/TepA"/>
</dbReference>
<feature type="active site" description="Nucleophile" evidence="7">
    <location>
        <position position="114"/>
    </location>
</feature>
<dbReference type="PROSITE" id="PS00382">
    <property type="entry name" value="CLP_PROTEASE_HIS"/>
    <property type="match status" value="1"/>
</dbReference>
<dbReference type="NCBIfam" id="NF009205">
    <property type="entry name" value="PRK12553.1"/>
    <property type="match status" value="1"/>
</dbReference>
<dbReference type="Gene3D" id="3.90.226.10">
    <property type="entry name" value="2-enoyl-CoA Hydratase, Chain A, domain 1"/>
    <property type="match status" value="1"/>
</dbReference>
<dbReference type="EMBL" id="VRYZ01000005">
    <property type="protein sequence ID" value="TXS91130.1"/>
    <property type="molecule type" value="Genomic_DNA"/>
</dbReference>
<dbReference type="GO" id="GO:0006515">
    <property type="term" value="P:protein quality control for misfolded or incompletely synthesized proteins"/>
    <property type="evidence" value="ECO:0007669"/>
    <property type="project" value="TreeGrafter"/>
</dbReference>
<dbReference type="NCBIfam" id="TIGR00493">
    <property type="entry name" value="clpP"/>
    <property type="match status" value="1"/>
</dbReference>
<dbReference type="InterPro" id="IPR029045">
    <property type="entry name" value="ClpP/crotonase-like_dom_sf"/>
</dbReference>
<dbReference type="GO" id="GO:0051117">
    <property type="term" value="F:ATPase binding"/>
    <property type="evidence" value="ECO:0007669"/>
    <property type="project" value="TreeGrafter"/>
</dbReference>
<comment type="caution">
    <text evidence="13">The sequence shown here is derived from an EMBL/GenBank/DDBJ whole genome shotgun (WGS) entry which is preliminary data.</text>
</comment>
<dbReference type="NCBIfam" id="NF001368">
    <property type="entry name" value="PRK00277.1"/>
    <property type="match status" value="1"/>
</dbReference>
<dbReference type="HAMAP" id="MF_00444">
    <property type="entry name" value="ClpP"/>
    <property type="match status" value="1"/>
</dbReference>
<dbReference type="Pfam" id="PF00574">
    <property type="entry name" value="CLP_protease"/>
    <property type="match status" value="1"/>
</dbReference>
<keyword evidence="5 7" id="KW-0720">Serine protease</keyword>
<dbReference type="InterPro" id="IPR018215">
    <property type="entry name" value="ClpP_Ser_AS"/>
</dbReference>
<comment type="subcellular location">
    <subcellularLocation>
        <location evidence="7">Cytoplasm</location>
    </subcellularLocation>
</comment>
<dbReference type="EC" id="3.4.21.92" evidence="7 10"/>
<evidence type="ECO:0000313" key="13">
    <source>
        <dbReference type="EMBL" id="TXS91130.1"/>
    </source>
</evidence>
<gene>
    <name evidence="7 13" type="primary">clpP</name>
    <name evidence="13" type="ORF">FVW59_13075</name>
</gene>
<dbReference type="PANTHER" id="PTHR10381">
    <property type="entry name" value="ATP-DEPENDENT CLP PROTEASE PROTEOLYTIC SUBUNIT"/>
    <property type="match status" value="1"/>
</dbReference>
<keyword evidence="3 7" id="KW-0645">Protease</keyword>
<dbReference type="Proteomes" id="UP000321933">
    <property type="component" value="Unassembled WGS sequence"/>
</dbReference>
<evidence type="ECO:0000256" key="4">
    <source>
        <dbReference type="ARBA" id="ARBA00022801"/>
    </source>
</evidence>
<dbReference type="RefSeq" id="WP_148064784.1">
    <property type="nucleotide sequence ID" value="NZ_VRYZ01000005.1"/>
</dbReference>
<dbReference type="GO" id="GO:0009368">
    <property type="term" value="C:endopeptidase Clp complex"/>
    <property type="evidence" value="ECO:0007669"/>
    <property type="project" value="TreeGrafter"/>
</dbReference>
<name>A0A5C8ZTY9_9GAMM</name>
<evidence type="ECO:0000256" key="7">
    <source>
        <dbReference type="HAMAP-Rule" id="MF_00444"/>
    </source>
</evidence>
<comment type="function">
    <text evidence="7 11">Cleaves peptides in various proteins in a process that requires ATP hydrolysis. Has a chymotrypsin-like activity. Plays a major role in the degradation of misfolded proteins.</text>
</comment>
<dbReference type="InterPro" id="IPR001907">
    <property type="entry name" value="ClpP"/>
</dbReference>
<protein>
    <recommendedName>
        <fullName evidence="7 12">ATP-dependent Clp protease proteolytic subunit</fullName>
        <ecNumber evidence="7 10">3.4.21.92</ecNumber>
    </recommendedName>
    <alternativeName>
        <fullName evidence="7">Endopeptidase Clp</fullName>
    </alternativeName>
</protein>
<dbReference type="GO" id="GO:0004176">
    <property type="term" value="F:ATP-dependent peptidase activity"/>
    <property type="evidence" value="ECO:0007669"/>
    <property type="project" value="InterPro"/>
</dbReference>
<dbReference type="SUPFAM" id="SSF52096">
    <property type="entry name" value="ClpP/crotonase"/>
    <property type="match status" value="1"/>
</dbReference>
<evidence type="ECO:0000256" key="3">
    <source>
        <dbReference type="ARBA" id="ARBA00022670"/>
    </source>
</evidence>
<dbReference type="FunFam" id="3.90.226.10:FF:000001">
    <property type="entry name" value="ATP-dependent Clp protease proteolytic subunit"/>
    <property type="match status" value="1"/>
</dbReference>
<evidence type="ECO:0000256" key="6">
    <source>
        <dbReference type="ARBA" id="ARBA00034021"/>
    </source>
</evidence>
<sequence length="214" mass="23571">MPSYQPQGTNQNTITNLGLIPMVVEQTSRGERSYDIYSRLLKERVIFAVGPVEDHMANLIVAQLLFLESENPDKDIHLYINSPGGSVTAGLSIYDTMQFIKPDVSTMCIGQAASMGAFLLSGGAKGKRYCLPNARTMIHQPSGGAQGQATDIDIHAREILIIRERLNQLMAEHTGQDLATIERDTERDRFMNAQQSKEYGLIDEVVSSRSAPAT</sequence>
<organism evidence="13 14">
    <name type="scientific">Parahaliea aestuarii</name>
    <dbReference type="NCBI Taxonomy" id="1852021"/>
    <lineage>
        <taxon>Bacteria</taxon>
        <taxon>Pseudomonadati</taxon>
        <taxon>Pseudomonadota</taxon>
        <taxon>Gammaproteobacteria</taxon>
        <taxon>Cellvibrionales</taxon>
        <taxon>Halieaceae</taxon>
        <taxon>Parahaliea</taxon>
    </lineage>
</organism>
<dbReference type="CDD" id="cd07017">
    <property type="entry name" value="S14_ClpP_2"/>
    <property type="match status" value="1"/>
</dbReference>
<evidence type="ECO:0000256" key="10">
    <source>
        <dbReference type="RuleBase" id="RU000549"/>
    </source>
</evidence>